<organism evidence="1 2">
    <name type="scientific">Clostridium fallax</name>
    <dbReference type="NCBI Taxonomy" id="1533"/>
    <lineage>
        <taxon>Bacteria</taxon>
        <taxon>Bacillati</taxon>
        <taxon>Bacillota</taxon>
        <taxon>Clostridia</taxon>
        <taxon>Eubacteriales</taxon>
        <taxon>Clostridiaceae</taxon>
        <taxon>Clostridium</taxon>
    </lineage>
</organism>
<protein>
    <submittedName>
        <fullName evidence="1">Uncharacterized protein</fullName>
    </submittedName>
</protein>
<gene>
    <name evidence="1" type="ORF">SAMN05443638_10423</name>
</gene>
<accession>A0A1M4U457</accession>
<dbReference type="AlphaFoldDB" id="A0A1M4U457"/>
<proteinExistence type="predicted"/>
<dbReference type="Proteomes" id="UP000184035">
    <property type="component" value="Unassembled WGS sequence"/>
</dbReference>
<keyword evidence="2" id="KW-1185">Reference proteome</keyword>
<dbReference type="OrthoDB" id="1938183at2"/>
<dbReference type="RefSeq" id="WP_072893009.1">
    <property type="nucleotide sequence ID" value="NZ_FQVM01000004.1"/>
</dbReference>
<sequence length="74" mass="8699">MSHCPFWSTSKKIIECNDECPMINSSEEGEGCVFQMCSIEDNMDNYKGFHNSFKYDNDLEHDYFFKKFGISSNF</sequence>
<evidence type="ECO:0000313" key="2">
    <source>
        <dbReference type="Proteomes" id="UP000184035"/>
    </source>
</evidence>
<name>A0A1M4U457_9CLOT</name>
<dbReference type="EMBL" id="FQVM01000004">
    <property type="protein sequence ID" value="SHE51416.1"/>
    <property type="molecule type" value="Genomic_DNA"/>
</dbReference>
<reference evidence="1 2" key="1">
    <citation type="submission" date="2016-11" db="EMBL/GenBank/DDBJ databases">
        <authorList>
            <person name="Jaros S."/>
            <person name="Januszkiewicz K."/>
            <person name="Wedrychowicz H."/>
        </authorList>
    </citation>
    <scope>NUCLEOTIDE SEQUENCE [LARGE SCALE GENOMIC DNA]</scope>
    <source>
        <strain evidence="1 2">DSM 2631</strain>
    </source>
</reference>
<evidence type="ECO:0000313" key="1">
    <source>
        <dbReference type="EMBL" id="SHE51416.1"/>
    </source>
</evidence>